<name>A0ABW4HVU3_9BACI</name>
<sequence length="114" mass="13366">MIEEKYKLNQFAQEIEQEMRRESFSNHYYYENEYLIKHNLTCPLCKGKIKKNFKNVLTGAHVIGMIQLQEQRTSISYSLCKKCSKNLQDASTQEKETYESIIRSHVVAAIGIKN</sequence>
<dbReference type="EMBL" id="JBHUDE010000163">
    <property type="protein sequence ID" value="MFD1609764.1"/>
    <property type="molecule type" value="Genomic_DNA"/>
</dbReference>
<comment type="caution">
    <text evidence="1">The sequence shown here is derived from an EMBL/GenBank/DDBJ whole genome shotgun (WGS) entry which is preliminary data.</text>
</comment>
<proteinExistence type="predicted"/>
<dbReference type="RefSeq" id="WP_379599227.1">
    <property type="nucleotide sequence ID" value="NZ_JBHUDE010000163.1"/>
</dbReference>
<reference evidence="2" key="1">
    <citation type="journal article" date="2019" name="Int. J. Syst. Evol. Microbiol.">
        <title>The Global Catalogue of Microorganisms (GCM) 10K type strain sequencing project: providing services to taxonomists for standard genome sequencing and annotation.</title>
        <authorList>
            <consortium name="The Broad Institute Genomics Platform"/>
            <consortium name="The Broad Institute Genome Sequencing Center for Infectious Disease"/>
            <person name="Wu L."/>
            <person name="Ma J."/>
        </authorList>
    </citation>
    <scope>NUCLEOTIDE SEQUENCE [LARGE SCALE GENOMIC DNA]</scope>
    <source>
        <strain evidence="2">CGMCC 1.12376</strain>
    </source>
</reference>
<organism evidence="1 2">
    <name type="scientific">Oceanobacillus luteolus</name>
    <dbReference type="NCBI Taxonomy" id="1274358"/>
    <lineage>
        <taxon>Bacteria</taxon>
        <taxon>Bacillati</taxon>
        <taxon>Bacillota</taxon>
        <taxon>Bacilli</taxon>
        <taxon>Bacillales</taxon>
        <taxon>Bacillaceae</taxon>
        <taxon>Oceanobacillus</taxon>
    </lineage>
</organism>
<evidence type="ECO:0000313" key="2">
    <source>
        <dbReference type="Proteomes" id="UP001597221"/>
    </source>
</evidence>
<accession>A0ABW4HVU3</accession>
<dbReference type="Proteomes" id="UP001597221">
    <property type="component" value="Unassembled WGS sequence"/>
</dbReference>
<protein>
    <submittedName>
        <fullName evidence="1">Uncharacterized protein</fullName>
    </submittedName>
</protein>
<evidence type="ECO:0000313" key="1">
    <source>
        <dbReference type="EMBL" id="MFD1609764.1"/>
    </source>
</evidence>
<gene>
    <name evidence="1" type="ORF">ACFSBH_19280</name>
</gene>
<keyword evidence="2" id="KW-1185">Reference proteome</keyword>